<organism evidence="5 6">
    <name type="scientific">Meganyctiphanes norvegica</name>
    <name type="common">Northern krill</name>
    <name type="synonym">Thysanopoda norvegica</name>
    <dbReference type="NCBI Taxonomy" id="48144"/>
    <lineage>
        <taxon>Eukaryota</taxon>
        <taxon>Metazoa</taxon>
        <taxon>Ecdysozoa</taxon>
        <taxon>Arthropoda</taxon>
        <taxon>Crustacea</taxon>
        <taxon>Multicrustacea</taxon>
        <taxon>Malacostraca</taxon>
        <taxon>Eumalacostraca</taxon>
        <taxon>Eucarida</taxon>
        <taxon>Euphausiacea</taxon>
        <taxon>Euphausiidae</taxon>
        <taxon>Meganyctiphanes</taxon>
    </lineage>
</organism>
<protein>
    <recommendedName>
        <fullName evidence="4">Tetratricopeptide repeat protein 5 OB fold domain-containing protein</fullName>
    </recommendedName>
</protein>
<dbReference type="InterPro" id="IPR019734">
    <property type="entry name" value="TPR_rpt"/>
</dbReference>
<evidence type="ECO:0000313" key="5">
    <source>
        <dbReference type="EMBL" id="CAL4097013.1"/>
    </source>
</evidence>
<evidence type="ECO:0000256" key="1">
    <source>
        <dbReference type="ARBA" id="ARBA00022737"/>
    </source>
</evidence>
<dbReference type="EMBL" id="CAXKWB010010142">
    <property type="protein sequence ID" value="CAL4097013.1"/>
    <property type="molecule type" value="Genomic_DNA"/>
</dbReference>
<reference evidence="5 6" key="1">
    <citation type="submission" date="2024-05" db="EMBL/GenBank/DDBJ databases">
        <authorList>
            <person name="Wallberg A."/>
        </authorList>
    </citation>
    <scope>NUCLEOTIDE SEQUENCE [LARGE SCALE GENOMIC DNA]</scope>
</reference>
<dbReference type="InterPro" id="IPR013105">
    <property type="entry name" value="TPR_2"/>
</dbReference>
<keyword evidence="2 3" id="KW-0802">TPR repeat</keyword>
<evidence type="ECO:0000313" key="6">
    <source>
        <dbReference type="Proteomes" id="UP001497623"/>
    </source>
</evidence>
<comment type="caution">
    <text evidence="5">The sequence shown here is derived from an EMBL/GenBank/DDBJ whole genome shotgun (WGS) entry which is preliminary data.</text>
</comment>
<dbReference type="AlphaFoldDB" id="A0AAV2QUU0"/>
<dbReference type="InterPro" id="IPR032076">
    <property type="entry name" value="TTC5_OB"/>
</dbReference>
<dbReference type="Pfam" id="PF07719">
    <property type="entry name" value="TPR_2"/>
    <property type="match status" value="1"/>
</dbReference>
<dbReference type="Proteomes" id="UP001497623">
    <property type="component" value="Unassembled WGS sequence"/>
</dbReference>
<evidence type="ECO:0000256" key="3">
    <source>
        <dbReference type="PROSITE-ProRule" id="PRU00339"/>
    </source>
</evidence>
<keyword evidence="6" id="KW-1185">Reference proteome</keyword>
<dbReference type="SUPFAM" id="SSF48452">
    <property type="entry name" value="TPR-like"/>
    <property type="match status" value="1"/>
</dbReference>
<dbReference type="Gene3D" id="1.25.40.10">
    <property type="entry name" value="Tetratricopeptide repeat domain"/>
    <property type="match status" value="1"/>
</dbReference>
<dbReference type="Pfam" id="PF16669">
    <property type="entry name" value="TTC5_OB"/>
    <property type="match status" value="1"/>
</dbReference>
<feature type="non-terminal residue" evidence="5">
    <location>
        <position position="436"/>
    </location>
</feature>
<feature type="repeat" description="TPR" evidence="3">
    <location>
        <begin position="101"/>
        <end position="134"/>
    </location>
</feature>
<feature type="domain" description="Tetratricopeptide repeat protein 5 OB fold" evidence="4">
    <location>
        <begin position="317"/>
        <end position="427"/>
    </location>
</feature>
<keyword evidence="1" id="KW-0677">Repeat</keyword>
<dbReference type="PROSITE" id="PS50005">
    <property type="entry name" value="TPR"/>
    <property type="match status" value="1"/>
</dbReference>
<evidence type="ECO:0000259" key="4">
    <source>
        <dbReference type="Pfam" id="PF16669"/>
    </source>
</evidence>
<dbReference type="InterPro" id="IPR038645">
    <property type="entry name" value="TTC5_OB_sf"/>
</dbReference>
<gene>
    <name evidence="5" type="ORF">MNOR_LOCUS15885</name>
</gene>
<dbReference type="InterPro" id="IPR011990">
    <property type="entry name" value="TPR-like_helical_dom_sf"/>
</dbReference>
<proteinExistence type="predicted"/>
<dbReference type="Gene3D" id="2.40.50.550">
    <property type="match status" value="1"/>
</dbReference>
<dbReference type="SMART" id="SM00028">
    <property type="entry name" value="TPR"/>
    <property type="match status" value="2"/>
</dbReference>
<accession>A0AAV2QUU0</accession>
<evidence type="ECO:0000256" key="2">
    <source>
        <dbReference type="ARBA" id="ARBA00022803"/>
    </source>
</evidence>
<name>A0AAV2QUU0_MEGNR</name>
<sequence length="436" mass="49013">MAHLSSKNGMSINSKTAEVYKNKIYTFVPYNSNDTIFRSDYINKHSKKKVENLEQHKLSNQVNPESKGELYFLRGRTLNVTPEYNSEAEAELGKATRFLLPDAWNELGECQYKKGDLNGAQTCFEKALALVKKQVYYRNMSMLMRSRTWKTQDEREKNVEKGLEYARQALKLDMNDGHSWLVLGNAYLASFFTIDSKLESLKNCRAAYIKAEKDPLAALLPELHFSKFHVIWYEEDYNGALNSLRRAYELEPTWEECRTKADQCLAFLKKLTLMVKKKGQLNQRRLNGLVADISKSQLGPYEKGGTSLTGNNQPILVPLASLEQGNNQDKVMLGKVVCTVIPESGIPFAFCLVDSAGTCVAVTVFNWASGRGVKIGDSVAVVAPVMKHHKISGENEEVLEFVSVRVAVPLMLVVNKRPVGVDQVATSQILSQQKPE</sequence>